<dbReference type="GO" id="GO:0005737">
    <property type="term" value="C:cytoplasm"/>
    <property type="evidence" value="ECO:0007669"/>
    <property type="project" value="TreeGrafter"/>
</dbReference>
<dbReference type="EMBL" id="KZ309484">
    <property type="protein sequence ID" value="KAG8238987.1"/>
    <property type="molecule type" value="Genomic_DNA"/>
</dbReference>
<dbReference type="InterPro" id="IPR052594">
    <property type="entry name" value="J_domain-containing_protein"/>
</dbReference>
<dbReference type="Pfam" id="PF23302">
    <property type="entry name" value="HTH_DNAJC9"/>
    <property type="match status" value="1"/>
</dbReference>
<dbReference type="GO" id="GO:0005634">
    <property type="term" value="C:nucleus"/>
    <property type="evidence" value="ECO:0007669"/>
    <property type="project" value="TreeGrafter"/>
</dbReference>
<sequence>MPPMTEVEMSPSVDVGEVDFSERNFFENITSKDIKTFEDKYKGSREELEDLKIAYVEREGDMDYILEAVLCATIDDEPRFRELLQNMIDEKKIPTFPKFVNESHNNKKKRRK</sequence>
<dbReference type="PANTHER" id="PTHR44144">
    <property type="entry name" value="DNAJ HOMOLOG SUBFAMILY C MEMBER 9"/>
    <property type="match status" value="1"/>
</dbReference>
<organism evidence="2 3">
    <name type="scientific">Ladona fulva</name>
    <name type="common">Scarce chaser dragonfly</name>
    <name type="synonym">Libellula fulva</name>
    <dbReference type="NCBI Taxonomy" id="123851"/>
    <lineage>
        <taxon>Eukaryota</taxon>
        <taxon>Metazoa</taxon>
        <taxon>Ecdysozoa</taxon>
        <taxon>Arthropoda</taxon>
        <taxon>Hexapoda</taxon>
        <taxon>Insecta</taxon>
        <taxon>Pterygota</taxon>
        <taxon>Palaeoptera</taxon>
        <taxon>Odonata</taxon>
        <taxon>Epiprocta</taxon>
        <taxon>Anisoptera</taxon>
        <taxon>Libelluloidea</taxon>
        <taxon>Libellulidae</taxon>
        <taxon>Ladona</taxon>
    </lineage>
</organism>
<dbReference type="OrthoDB" id="110024at2759"/>
<name>A0A8K0PAC2_LADFU</name>
<evidence type="ECO:0000259" key="1">
    <source>
        <dbReference type="Pfam" id="PF23302"/>
    </source>
</evidence>
<feature type="non-terminal residue" evidence="2">
    <location>
        <position position="112"/>
    </location>
</feature>
<dbReference type="InterPro" id="IPR056453">
    <property type="entry name" value="HTH_DNAJC9"/>
</dbReference>
<protein>
    <recommendedName>
        <fullName evidence="1">DNAJC9 HTH domain-containing protein</fullName>
    </recommendedName>
</protein>
<evidence type="ECO:0000313" key="2">
    <source>
        <dbReference type="EMBL" id="KAG8238987.1"/>
    </source>
</evidence>
<comment type="caution">
    <text evidence="2">The sequence shown here is derived from an EMBL/GenBank/DDBJ whole genome shotgun (WGS) entry which is preliminary data.</text>
</comment>
<feature type="domain" description="DNAJC9 HTH" evidence="1">
    <location>
        <begin position="41"/>
        <end position="109"/>
    </location>
</feature>
<proteinExistence type="predicted"/>
<accession>A0A8K0PAC2</accession>
<reference evidence="2" key="2">
    <citation type="submission" date="2017-10" db="EMBL/GenBank/DDBJ databases">
        <title>Ladona fulva Genome sequencing and assembly.</title>
        <authorList>
            <person name="Murali S."/>
            <person name="Richards S."/>
            <person name="Bandaranaike D."/>
            <person name="Bellair M."/>
            <person name="Blankenburg K."/>
            <person name="Chao H."/>
            <person name="Dinh H."/>
            <person name="Doddapaneni H."/>
            <person name="Dugan-Rocha S."/>
            <person name="Elkadiri S."/>
            <person name="Gnanaolivu R."/>
            <person name="Hernandez B."/>
            <person name="Skinner E."/>
            <person name="Javaid M."/>
            <person name="Lee S."/>
            <person name="Li M."/>
            <person name="Ming W."/>
            <person name="Munidasa M."/>
            <person name="Muniz J."/>
            <person name="Nguyen L."/>
            <person name="Hughes D."/>
            <person name="Osuji N."/>
            <person name="Pu L.-L."/>
            <person name="Puazo M."/>
            <person name="Qu C."/>
            <person name="Quiroz J."/>
            <person name="Raj R."/>
            <person name="Weissenberger G."/>
            <person name="Xin Y."/>
            <person name="Zou X."/>
            <person name="Han Y."/>
            <person name="Worley K."/>
            <person name="Muzny D."/>
            <person name="Gibbs R."/>
        </authorList>
    </citation>
    <scope>NUCLEOTIDE SEQUENCE</scope>
    <source>
        <strain evidence="2">Sampled in the wild</strain>
    </source>
</reference>
<dbReference type="PANTHER" id="PTHR44144:SF1">
    <property type="entry name" value="DNAJ HOMOLOG SUBFAMILY C MEMBER 9"/>
    <property type="match status" value="1"/>
</dbReference>
<dbReference type="Proteomes" id="UP000792457">
    <property type="component" value="Unassembled WGS sequence"/>
</dbReference>
<reference evidence="2" key="1">
    <citation type="submission" date="2013-04" db="EMBL/GenBank/DDBJ databases">
        <authorList>
            <person name="Qu J."/>
            <person name="Murali S.C."/>
            <person name="Bandaranaike D."/>
            <person name="Bellair M."/>
            <person name="Blankenburg K."/>
            <person name="Chao H."/>
            <person name="Dinh H."/>
            <person name="Doddapaneni H."/>
            <person name="Downs B."/>
            <person name="Dugan-Rocha S."/>
            <person name="Elkadiri S."/>
            <person name="Gnanaolivu R.D."/>
            <person name="Hernandez B."/>
            <person name="Javaid M."/>
            <person name="Jayaseelan J.C."/>
            <person name="Lee S."/>
            <person name="Li M."/>
            <person name="Ming W."/>
            <person name="Munidasa M."/>
            <person name="Muniz J."/>
            <person name="Nguyen L."/>
            <person name="Ongeri F."/>
            <person name="Osuji N."/>
            <person name="Pu L.-L."/>
            <person name="Puazo M."/>
            <person name="Qu C."/>
            <person name="Quiroz J."/>
            <person name="Raj R."/>
            <person name="Weissenberger G."/>
            <person name="Xin Y."/>
            <person name="Zou X."/>
            <person name="Han Y."/>
            <person name="Richards S."/>
            <person name="Worley K."/>
            <person name="Muzny D."/>
            <person name="Gibbs R."/>
        </authorList>
    </citation>
    <scope>NUCLEOTIDE SEQUENCE</scope>
    <source>
        <strain evidence="2">Sampled in the wild</strain>
    </source>
</reference>
<keyword evidence="3" id="KW-1185">Reference proteome</keyword>
<dbReference type="AlphaFoldDB" id="A0A8K0PAC2"/>
<dbReference type="GO" id="GO:0031072">
    <property type="term" value="F:heat shock protein binding"/>
    <property type="evidence" value="ECO:0007669"/>
    <property type="project" value="TreeGrafter"/>
</dbReference>
<evidence type="ECO:0000313" key="3">
    <source>
        <dbReference type="Proteomes" id="UP000792457"/>
    </source>
</evidence>
<gene>
    <name evidence="2" type="ORF">J437_LFUL005044</name>
</gene>